<gene>
    <name evidence="2" type="ORF">M413DRAFT_27740</name>
</gene>
<organism evidence="2 3">
    <name type="scientific">Hebeloma cylindrosporum</name>
    <dbReference type="NCBI Taxonomy" id="76867"/>
    <lineage>
        <taxon>Eukaryota</taxon>
        <taxon>Fungi</taxon>
        <taxon>Dikarya</taxon>
        <taxon>Basidiomycota</taxon>
        <taxon>Agaricomycotina</taxon>
        <taxon>Agaricomycetes</taxon>
        <taxon>Agaricomycetidae</taxon>
        <taxon>Agaricales</taxon>
        <taxon>Agaricineae</taxon>
        <taxon>Hymenogastraceae</taxon>
        <taxon>Hebeloma</taxon>
    </lineage>
</organism>
<feature type="compositionally biased region" description="Polar residues" evidence="1">
    <location>
        <begin position="404"/>
        <end position="413"/>
    </location>
</feature>
<dbReference type="EMBL" id="KN831780">
    <property type="protein sequence ID" value="KIM41380.1"/>
    <property type="molecule type" value="Genomic_DNA"/>
</dbReference>
<feature type="region of interest" description="Disordered" evidence="1">
    <location>
        <begin position="279"/>
        <end position="413"/>
    </location>
</feature>
<reference evidence="3" key="2">
    <citation type="submission" date="2015-01" db="EMBL/GenBank/DDBJ databases">
        <title>Evolutionary Origins and Diversification of the Mycorrhizal Mutualists.</title>
        <authorList>
            <consortium name="DOE Joint Genome Institute"/>
            <consortium name="Mycorrhizal Genomics Consortium"/>
            <person name="Kohler A."/>
            <person name="Kuo A."/>
            <person name="Nagy L.G."/>
            <person name="Floudas D."/>
            <person name="Copeland A."/>
            <person name="Barry K.W."/>
            <person name="Cichocki N."/>
            <person name="Veneault-Fourrey C."/>
            <person name="LaButti K."/>
            <person name="Lindquist E.A."/>
            <person name="Lipzen A."/>
            <person name="Lundell T."/>
            <person name="Morin E."/>
            <person name="Murat C."/>
            <person name="Riley R."/>
            <person name="Ohm R."/>
            <person name="Sun H."/>
            <person name="Tunlid A."/>
            <person name="Henrissat B."/>
            <person name="Grigoriev I.V."/>
            <person name="Hibbett D.S."/>
            <person name="Martin F."/>
        </authorList>
    </citation>
    <scope>NUCLEOTIDE SEQUENCE [LARGE SCALE GENOMIC DNA]</scope>
    <source>
        <strain evidence="3">h7</strain>
    </source>
</reference>
<proteinExistence type="predicted"/>
<feature type="region of interest" description="Disordered" evidence="1">
    <location>
        <begin position="97"/>
        <end position="125"/>
    </location>
</feature>
<evidence type="ECO:0000313" key="3">
    <source>
        <dbReference type="Proteomes" id="UP000053424"/>
    </source>
</evidence>
<dbReference type="Proteomes" id="UP000053424">
    <property type="component" value="Unassembled WGS sequence"/>
</dbReference>
<keyword evidence="3" id="KW-1185">Reference proteome</keyword>
<reference evidence="2 3" key="1">
    <citation type="submission" date="2014-04" db="EMBL/GenBank/DDBJ databases">
        <authorList>
            <consortium name="DOE Joint Genome Institute"/>
            <person name="Kuo A."/>
            <person name="Gay G."/>
            <person name="Dore J."/>
            <person name="Kohler A."/>
            <person name="Nagy L.G."/>
            <person name="Floudas D."/>
            <person name="Copeland A."/>
            <person name="Barry K.W."/>
            <person name="Cichocki N."/>
            <person name="Veneault-Fourrey C."/>
            <person name="LaButti K."/>
            <person name="Lindquist E.A."/>
            <person name="Lipzen A."/>
            <person name="Lundell T."/>
            <person name="Morin E."/>
            <person name="Murat C."/>
            <person name="Sun H."/>
            <person name="Tunlid A."/>
            <person name="Henrissat B."/>
            <person name="Grigoriev I.V."/>
            <person name="Hibbett D.S."/>
            <person name="Martin F."/>
            <person name="Nordberg H.P."/>
            <person name="Cantor M.N."/>
            <person name="Hua S.X."/>
        </authorList>
    </citation>
    <scope>NUCLEOTIDE SEQUENCE [LARGE SCALE GENOMIC DNA]</scope>
    <source>
        <strain evidence="3">h7</strain>
    </source>
</reference>
<feature type="compositionally biased region" description="Pro residues" evidence="1">
    <location>
        <begin position="347"/>
        <end position="361"/>
    </location>
</feature>
<name>A0A0C3BXR3_HEBCY</name>
<feature type="compositionally biased region" description="Basic and acidic residues" evidence="1">
    <location>
        <begin position="386"/>
        <end position="403"/>
    </location>
</feature>
<evidence type="ECO:0000256" key="1">
    <source>
        <dbReference type="SAM" id="MobiDB-lite"/>
    </source>
</evidence>
<sequence length="413" mass="46740">MSSPVSLQWRHQTPGSVMSLFPQNDQYYGSKQLLDPTHPSAKLKLSAFPAFRRNEIGGTVYPVARLYKPIGTSVDNRPFLTWAQRVQKAREDGFSATLVGRTPQLLKQDGPGGKPRPYSNDEGQVYPKEDDDTFLVTGRRSVKSGPLTELALKKAAFRIPMSYKNATSKKRMGSFAHMRRDITRRVKVALGLIMTRGAYVDGDQVSSAKVRIRFNDEDVGRKWSMQGWTYIFFPTIEVYSMPYHQLIPKLRQLLEALNSQAVRLENSWMANSLLRERGASPINPESKQIRGRTDFQHDRPGMNRGQKGQEFPDWSQRQRTIARRDSTSDNQFLREQPHLDAAAQTPHPEPITKPYKPPPKPAATAAKPHDTWKAELMAGMALLAQPKRENKLPKKATSERPPEHSTSQPSKSL</sequence>
<feature type="compositionally biased region" description="Basic and acidic residues" evidence="1">
    <location>
        <begin position="287"/>
        <end position="301"/>
    </location>
</feature>
<evidence type="ECO:0000313" key="2">
    <source>
        <dbReference type="EMBL" id="KIM41380.1"/>
    </source>
</evidence>
<dbReference type="AlphaFoldDB" id="A0A0C3BXR3"/>
<dbReference type="OrthoDB" id="3265918at2759"/>
<protein>
    <submittedName>
        <fullName evidence="2">Uncharacterized protein</fullName>
    </submittedName>
</protein>
<dbReference type="STRING" id="686832.A0A0C3BXR3"/>
<dbReference type="HOGENOM" id="CLU_665739_0_0_1"/>
<accession>A0A0C3BXR3</accession>